<comment type="caution">
    <text evidence="7">The sequence shown here is derived from an EMBL/GenBank/DDBJ whole genome shotgun (WGS) entry which is preliminary data.</text>
</comment>
<dbReference type="PANTHER" id="PTHR14369:SF0">
    <property type="entry name" value="SURFEIT LOCUS PROTEIN 6"/>
    <property type="match status" value="1"/>
</dbReference>
<dbReference type="Pfam" id="PF04935">
    <property type="entry name" value="SURF6"/>
    <property type="match status" value="1"/>
</dbReference>
<dbReference type="InterPro" id="IPR029188">
    <property type="entry name" value="Rrp14_N"/>
</dbReference>
<evidence type="ECO:0000313" key="7">
    <source>
        <dbReference type="EMBL" id="GJJ15559.1"/>
    </source>
</evidence>
<sequence length="353" mass="39900">MSSASTSIATLRASIEKHNQVFESLLKLIPAKHYLARDPEEEEELDPTNYKTVLDIQQEKAEPNESNAEENGSDMENDEMQSLVPMPASGGINSLREKLQVKIASLRREPRQGGGGGEESKDSLIEERRRKRGELRERRRKETKEKIRSQKQQASKNKSSGGEGSKPATKLLVSNTPSTNAQPEEGPTMSQKGSDVATVSFNVALKSNSKSSTLLQSKHKLASDPKTALAQLEMRANRLVNLPEEKREAVQEREKWEKAELRLEGTKVRDDAGRLKKAIKRKEKEKEKSRKNWDERKQKLKANMDARQKKRTDNIAKRKERRDEKKKAGKARPGFEGKRFGKDPPCARATHSI</sequence>
<keyword evidence="8" id="KW-1185">Reference proteome</keyword>
<dbReference type="GO" id="GO:0042273">
    <property type="term" value="P:ribosomal large subunit biogenesis"/>
    <property type="evidence" value="ECO:0007669"/>
    <property type="project" value="TreeGrafter"/>
</dbReference>
<name>A0AAV5AQX8_9AGAM</name>
<keyword evidence="3" id="KW-0539">Nucleus</keyword>
<dbReference type="Pfam" id="PF15459">
    <property type="entry name" value="RRP14"/>
    <property type="match status" value="1"/>
</dbReference>
<dbReference type="Proteomes" id="UP001050691">
    <property type="component" value="Unassembled WGS sequence"/>
</dbReference>
<feature type="region of interest" description="Disordered" evidence="4">
    <location>
        <begin position="36"/>
        <end position="195"/>
    </location>
</feature>
<evidence type="ECO:0008006" key="9">
    <source>
        <dbReference type="Google" id="ProtNLM"/>
    </source>
</evidence>
<feature type="compositionally biased region" description="Polar residues" evidence="4">
    <location>
        <begin position="172"/>
        <end position="195"/>
    </location>
</feature>
<organism evidence="7 8">
    <name type="scientific">Clathrus columnatus</name>
    <dbReference type="NCBI Taxonomy" id="1419009"/>
    <lineage>
        <taxon>Eukaryota</taxon>
        <taxon>Fungi</taxon>
        <taxon>Dikarya</taxon>
        <taxon>Basidiomycota</taxon>
        <taxon>Agaricomycotina</taxon>
        <taxon>Agaricomycetes</taxon>
        <taxon>Phallomycetidae</taxon>
        <taxon>Phallales</taxon>
        <taxon>Clathraceae</taxon>
        <taxon>Clathrus</taxon>
    </lineage>
</organism>
<evidence type="ECO:0000259" key="6">
    <source>
        <dbReference type="Pfam" id="PF15459"/>
    </source>
</evidence>
<feature type="compositionally biased region" description="Basic and acidic residues" evidence="4">
    <location>
        <begin position="95"/>
        <end position="111"/>
    </location>
</feature>
<feature type="compositionally biased region" description="Basic and acidic residues" evidence="4">
    <location>
        <begin position="333"/>
        <end position="342"/>
    </location>
</feature>
<dbReference type="GO" id="GO:0003723">
    <property type="term" value="F:RNA binding"/>
    <property type="evidence" value="ECO:0007669"/>
    <property type="project" value="TreeGrafter"/>
</dbReference>
<evidence type="ECO:0000259" key="5">
    <source>
        <dbReference type="Pfam" id="PF04935"/>
    </source>
</evidence>
<comment type="similarity">
    <text evidence="2">Belongs to the SURF6 family.</text>
</comment>
<dbReference type="GO" id="GO:0005730">
    <property type="term" value="C:nucleolus"/>
    <property type="evidence" value="ECO:0007669"/>
    <property type="project" value="TreeGrafter"/>
</dbReference>
<dbReference type="InterPro" id="IPR007019">
    <property type="entry name" value="SURF6"/>
</dbReference>
<feature type="compositionally biased region" description="Low complexity" evidence="4">
    <location>
        <begin position="150"/>
        <end position="160"/>
    </location>
</feature>
<dbReference type="InterPro" id="IPR029190">
    <property type="entry name" value="Rrp14/SURF6_C"/>
</dbReference>
<evidence type="ECO:0000256" key="4">
    <source>
        <dbReference type="SAM" id="MobiDB-lite"/>
    </source>
</evidence>
<gene>
    <name evidence="7" type="ORF">Clacol_009837</name>
</gene>
<dbReference type="GO" id="GO:0042274">
    <property type="term" value="P:ribosomal small subunit biogenesis"/>
    <property type="evidence" value="ECO:0007669"/>
    <property type="project" value="TreeGrafter"/>
</dbReference>
<feature type="domain" description="Ribosomal RNA-processing protein 14/surfeit locus protein 6 C-terminal" evidence="5">
    <location>
        <begin position="125"/>
        <end position="327"/>
    </location>
</feature>
<feature type="region of interest" description="Disordered" evidence="4">
    <location>
        <begin position="264"/>
        <end position="353"/>
    </location>
</feature>
<feature type="domain" description="Ribosomal RNA-processing protein 14 N-terminal" evidence="6">
    <location>
        <begin position="14"/>
        <end position="49"/>
    </location>
</feature>
<dbReference type="EMBL" id="BPWL01000011">
    <property type="protein sequence ID" value="GJJ15559.1"/>
    <property type="molecule type" value="Genomic_DNA"/>
</dbReference>
<dbReference type="AlphaFoldDB" id="A0AAV5AQX8"/>
<feature type="compositionally biased region" description="Basic and acidic residues" evidence="4">
    <location>
        <begin position="118"/>
        <end position="148"/>
    </location>
</feature>
<evidence type="ECO:0000256" key="3">
    <source>
        <dbReference type="ARBA" id="ARBA00023242"/>
    </source>
</evidence>
<proteinExistence type="inferred from homology"/>
<evidence type="ECO:0000256" key="2">
    <source>
        <dbReference type="ARBA" id="ARBA00005904"/>
    </source>
</evidence>
<dbReference type="GO" id="GO:0003677">
    <property type="term" value="F:DNA binding"/>
    <property type="evidence" value="ECO:0007669"/>
    <property type="project" value="TreeGrafter"/>
</dbReference>
<evidence type="ECO:0000313" key="8">
    <source>
        <dbReference type="Proteomes" id="UP001050691"/>
    </source>
</evidence>
<protein>
    <recommendedName>
        <fullName evidence="9">Surfeit locus protein 6</fullName>
    </recommendedName>
</protein>
<feature type="compositionally biased region" description="Acidic residues" evidence="4">
    <location>
        <begin position="67"/>
        <end position="79"/>
    </location>
</feature>
<comment type="subcellular location">
    <subcellularLocation>
        <location evidence="1">Nucleus</location>
    </subcellularLocation>
</comment>
<reference evidence="7" key="1">
    <citation type="submission" date="2021-10" db="EMBL/GenBank/DDBJ databases">
        <title>De novo Genome Assembly of Clathrus columnatus (Basidiomycota, Fungi) Using Illumina and Nanopore Sequence Data.</title>
        <authorList>
            <person name="Ogiso-Tanaka E."/>
            <person name="Itagaki H."/>
            <person name="Hosoya T."/>
            <person name="Hosaka K."/>
        </authorList>
    </citation>
    <scope>NUCLEOTIDE SEQUENCE</scope>
    <source>
        <strain evidence="7">MO-923</strain>
    </source>
</reference>
<feature type="compositionally biased region" description="Basic and acidic residues" evidence="4">
    <location>
        <begin position="264"/>
        <end position="274"/>
    </location>
</feature>
<dbReference type="PANTHER" id="PTHR14369">
    <property type="entry name" value="SURFEIT LOCUS PROTEIN 6"/>
    <property type="match status" value="1"/>
</dbReference>
<evidence type="ECO:0000256" key="1">
    <source>
        <dbReference type="ARBA" id="ARBA00004123"/>
    </source>
</evidence>
<feature type="compositionally biased region" description="Basic and acidic residues" evidence="4">
    <location>
        <begin position="282"/>
        <end position="326"/>
    </location>
</feature>
<accession>A0AAV5AQX8</accession>